<dbReference type="NCBIfam" id="NF035944">
    <property type="entry name" value="PEPxxWA-CTERM"/>
    <property type="match status" value="1"/>
</dbReference>
<feature type="signal peptide" evidence="1">
    <location>
        <begin position="1"/>
        <end position="22"/>
    </location>
</feature>
<dbReference type="AlphaFoldDB" id="A0A840FGW0"/>
<protein>
    <recommendedName>
        <fullName evidence="2">Ice-binding protein C-terminal domain-containing protein</fullName>
    </recommendedName>
</protein>
<evidence type="ECO:0000313" key="3">
    <source>
        <dbReference type="EMBL" id="MBB4154917.1"/>
    </source>
</evidence>
<evidence type="ECO:0000259" key="2">
    <source>
        <dbReference type="Pfam" id="PF07589"/>
    </source>
</evidence>
<dbReference type="Pfam" id="PF07589">
    <property type="entry name" value="PEP-CTERM"/>
    <property type="match status" value="1"/>
</dbReference>
<feature type="domain" description="Ice-binding protein C-terminal" evidence="2">
    <location>
        <begin position="200"/>
        <end position="224"/>
    </location>
</feature>
<sequence length="232" mass="23891">MKTFTTAVAAAAMFAAVAPASAATINFTTGSLPTWTGGGVTVTVAGRTILSTGTTTVTAANSTVYDSTVQKWDQGLGVSNGWFDAAGTTEHTTDNRSGYDYIRLDFDKAVSLTGMTLNAFALPGNNGALDKDAWVSFSNTGSFADALANQKAYTSNAGADGVFPSFANTFSKTWVIGAALTPQERNDAFKLAGISFNVAAVPEPATWAMMLVGFGLVGGALRRRGIGKLASA</sequence>
<comment type="caution">
    <text evidence="3">The sequence shown here is derived from an EMBL/GenBank/DDBJ whole genome shotgun (WGS) entry which is preliminary data.</text>
</comment>
<gene>
    <name evidence="3" type="ORF">GGQ80_002833</name>
</gene>
<evidence type="ECO:0000256" key="1">
    <source>
        <dbReference type="SAM" id="SignalP"/>
    </source>
</evidence>
<accession>A0A840FGW0</accession>
<dbReference type="NCBIfam" id="TIGR02595">
    <property type="entry name" value="PEP_CTERM"/>
    <property type="match status" value="1"/>
</dbReference>
<evidence type="ECO:0000313" key="4">
    <source>
        <dbReference type="Proteomes" id="UP000529795"/>
    </source>
</evidence>
<dbReference type="InterPro" id="IPR013424">
    <property type="entry name" value="Ice-binding_C"/>
</dbReference>
<keyword evidence="4" id="KW-1185">Reference proteome</keyword>
<dbReference type="RefSeq" id="WP_246347095.1">
    <property type="nucleotide sequence ID" value="NZ_JACIEV010000008.1"/>
</dbReference>
<dbReference type="EMBL" id="JACIEV010000008">
    <property type="protein sequence ID" value="MBB4154917.1"/>
    <property type="molecule type" value="Genomic_DNA"/>
</dbReference>
<dbReference type="Proteomes" id="UP000529795">
    <property type="component" value="Unassembled WGS sequence"/>
</dbReference>
<reference evidence="3 4" key="1">
    <citation type="submission" date="2020-08" db="EMBL/GenBank/DDBJ databases">
        <title>Genomic Encyclopedia of Type Strains, Phase IV (KMG-IV): sequencing the most valuable type-strain genomes for metagenomic binning, comparative biology and taxonomic classification.</title>
        <authorList>
            <person name="Goeker M."/>
        </authorList>
    </citation>
    <scope>NUCLEOTIDE SEQUENCE [LARGE SCALE GENOMIC DNA]</scope>
    <source>
        <strain evidence="3 4">YC6723</strain>
    </source>
</reference>
<feature type="chain" id="PRO_5032710824" description="Ice-binding protein C-terminal domain-containing protein" evidence="1">
    <location>
        <begin position="23"/>
        <end position="232"/>
    </location>
</feature>
<proteinExistence type="predicted"/>
<name>A0A840FGW0_9SPHN</name>
<keyword evidence="1" id="KW-0732">Signal</keyword>
<organism evidence="3 4">
    <name type="scientific">Sphingomonas jinjuensis</name>
    <dbReference type="NCBI Taxonomy" id="535907"/>
    <lineage>
        <taxon>Bacteria</taxon>
        <taxon>Pseudomonadati</taxon>
        <taxon>Pseudomonadota</taxon>
        <taxon>Alphaproteobacteria</taxon>
        <taxon>Sphingomonadales</taxon>
        <taxon>Sphingomonadaceae</taxon>
        <taxon>Sphingomonas</taxon>
    </lineage>
</organism>